<sequence>MAMAVAFYVRAYIGIDMFIGTVIMFVWGKLYKVKAVHMVLQSHRKSMYIGPCGRSRTDWAYATLRQK</sequence>
<comment type="caution">
    <text evidence="2">The sequence shown here is derived from an EMBL/GenBank/DDBJ whole genome shotgun (WGS) entry which is preliminary data.</text>
</comment>
<dbReference type="EMBL" id="JBBNAF010000005">
    <property type="protein sequence ID" value="KAK9142259.1"/>
    <property type="molecule type" value="Genomic_DNA"/>
</dbReference>
<evidence type="ECO:0000313" key="3">
    <source>
        <dbReference type="Proteomes" id="UP001420932"/>
    </source>
</evidence>
<name>A0AAP0JYP1_9MAGN</name>
<keyword evidence="1" id="KW-0812">Transmembrane</keyword>
<keyword evidence="1" id="KW-1133">Transmembrane helix</keyword>
<reference evidence="2 3" key="1">
    <citation type="submission" date="2024-01" db="EMBL/GenBank/DDBJ databases">
        <title>Genome assemblies of Stephania.</title>
        <authorList>
            <person name="Yang L."/>
        </authorList>
    </citation>
    <scope>NUCLEOTIDE SEQUENCE [LARGE SCALE GENOMIC DNA]</scope>
    <source>
        <strain evidence="2">YNDBR</strain>
        <tissue evidence="2">Leaf</tissue>
    </source>
</reference>
<dbReference type="AlphaFoldDB" id="A0AAP0JYP1"/>
<organism evidence="2 3">
    <name type="scientific">Stephania yunnanensis</name>
    <dbReference type="NCBI Taxonomy" id="152371"/>
    <lineage>
        <taxon>Eukaryota</taxon>
        <taxon>Viridiplantae</taxon>
        <taxon>Streptophyta</taxon>
        <taxon>Embryophyta</taxon>
        <taxon>Tracheophyta</taxon>
        <taxon>Spermatophyta</taxon>
        <taxon>Magnoliopsida</taxon>
        <taxon>Ranunculales</taxon>
        <taxon>Menispermaceae</taxon>
        <taxon>Menispermoideae</taxon>
        <taxon>Cissampelideae</taxon>
        <taxon>Stephania</taxon>
    </lineage>
</organism>
<dbReference type="Proteomes" id="UP001420932">
    <property type="component" value="Unassembled WGS sequence"/>
</dbReference>
<feature type="transmembrane region" description="Helical" evidence="1">
    <location>
        <begin position="6"/>
        <end position="28"/>
    </location>
</feature>
<accession>A0AAP0JYP1</accession>
<evidence type="ECO:0000256" key="1">
    <source>
        <dbReference type="SAM" id="Phobius"/>
    </source>
</evidence>
<gene>
    <name evidence="2" type="ORF">Syun_011659</name>
</gene>
<keyword evidence="3" id="KW-1185">Reference proteome</keyword>
<keyword evidence="1" id="KW-0472">Membrane</keyword>
<proteinExistence type="predicted"/>
<protein>
    <submittedName>
        <fullName evidence="2">Uncharacterized protein</fullName>
    </submittedName>
</protein>
<evidence type="ECO:0000313" key="2">
    <source>
        <dbReference type="EMBL" id="KAK9142259.1"/>
    </source>
</evidence>